<proteinExistence type="predicted"/>
<organism evidence="1 3">
    <name type="scientific">Plasmodiophora brassicae</name>
    <name type="common">Clubroot disease agent</name>
    <dbReference type="NCBI Taxonomy" id="37360"/>
    <lineage>
        <taxon>Eukaryota</taxon>
        <taxon>Sar</taxon>
        <taxon>Rhizaria</taxon>
        <taxon>Endomyxa</taxon>
        <taxon>Phytomyxea</taxon>
        <taxon>Plasmodiophorida</taxon>
        <taxon>Plasmodiophoridae</taxon>
        <taxon>Plasmodiophora</taxon>
    </lineage>
</organism>
<reference evidence="1 3" key="1">
    <citation type="submission" date="2015-02" db="EMBL/GenBank/DDBJ databases">
        <authorList>
            <person name="Chooi Y.-H."/>
        </authorList>
    </citation>
    <scope>NUCLEOTIDE SEQUENCE [LARGE SCALE GENOMIC DNA]</scope>
    <source>
        <strain evidence="1">E3</strain>
    </source>
</reference>
<dbReference type="Proteomes" id="UP000290189">
    <property type="component" value="Unassembled WGS sequence"/>
</dbReference>
<evidence type="ECO:0000313" key="4">
    <source>
        <dbReference type="Proteomes" id="UP000290189"/>
    </source>
</evidence>
<sequence length="192" mass="20661">MLFNMPAPPAEEQDTAREMTLPDLLLMMADSDATPFASVCDQPAPSWNSGGDSLDTAGSGFMRYHSSEYQAMYPPAAPSNDVLASGGHRLVPSAMMPTTAFAQTPFVPMGQAPPASSATGAGANANDVVGRFPGDWKMKGKIEFKPDVTWPERARVKQILNGEAQNLPVELQKQFLEAHGITASHQLWPFRA</sequence>
<geneLocation type="mitochondrion" evidence="2"/>
<keyword evidence="3" id="KW-1185">Reference proteome</keyword>
<gene>
    <name evidence="1" type="ORF">PBRA_000317</name>
    <name evidence="2" type="ORF">PLBR_LOCUS4093</name>
</gene>
<dbReference type="AlphaFoldDB" id="A0A0G4IHE2"/>
<reference evidence="2 4" key="2">
    <citation type="submission" date="2018-03" db="EMBL/GenBank/DDBJ databases">
        <authorList>
            <person name="Fogelqvist J."/>
        </authorList>
    </citation>
    <scope>NUCLEOTIDE SEQUENCE [LARGE SCALE GENOMIC DNA]</scope>
</reference>
<evidence type="ECO:0000313" key="3">
    <source>
        <dbReference type="Proteomes" id="UP000039324"/>
    </source>
</evidence>
<dbReference type="EMBL" id="CDSF01000001">
    <property type="protein sequence ID" value="CEO94532.1"/>
    <property type="molecule type" value="Genomic_DNA"/>
</dbReference>
<dbReference type="Proteomes" id="UP000039324">
    <property type="component" value="Unassembled WGS sequence"/>
</dbReference>
<evidence type="ECO:0000313" key="2">
    <source>
        <dbReference type="EMBL" id="SPQ96878.1"/>
    </source>
</evidence>
<protein>
    <submittedName>
        <fullName evidence="1">Uncharacterized protein</fullName>
    </submittedName>
</protein>
<keyword evidence="2" id="KW-0496">Mitochondrion</keyword>
<name>A0A0G4IHE2_PLABS</name>
<dbReference type="EMBL" id="OVEO01000006">
    <property type="protein sequence ID" value="SPQ96878.1"/>
    <property type="molecule type" value="Genomic_DNA"/>
</dbReference>
<evidence type="ECO:0000313" key="1">
    <source>
        <dbReference type="EMBL" id="CEO94532.1"/>
    </source>
</evidence>
<accession>A0A0G4IHE2</accession>